<dbReference type="PANTHER" id="PTHR42941">
    <property type="entry name" value="SLL1037 PROTEIN"/>
    <property type="match status" value="1"/>
</dbReference>
<dbReference type="PANTHER" id="PTHR42941:SF1">
    <property type="entry name" value="SLL1037 PROTEIN"/>
    <property type="match status" value="1"/>
</dbReference>
<dbReference type="PROSITE" id="PS51257">
    <property type="entry name" value="PROKAR_LIPOPROTEIN"/>
    <property type="match status" value="1"/>
</dbReference>
<dbReference type="CDD" id="cd13567">
    <property type="entry name" value="PBP2_TtGluBP"/>
    <property type="match status" value="1"/>
</dbReference>
<dbReference type="Proteomes" id="UP000189464">
    <property type="component" value="Chromosome"/>
</dbReference>
<dbReference type="InterPro" id="IPR011852">
    <property type="entry name" value="TRAP_TAXI"/>
</dbReference>
<keyword evidence="1" id="KW-0732">Signal</keyword>
<dbReference type="NCBIfam" id="TIGR02122">
    <property type="entry name" value="TRAP_TAXI"/>
    <property type="match status" value="1"/>
</dbReference>
<dbReference type="STRING" id="1833852.B0537_00060"/>
<gene>
    <name evidence="2" type="ORF">B0537_00060</name>
</gene>
<protein>
    <submittedName>
        <fullName evidence="2">C4-dicarboxylate ABC transporter substrate-binding protein</fullName>
    </submittedName>
</protein>
<reference evidence="2 3" key="1">
    <citation type="journal article" date="2016" name="Int. J. Syst. Evol. Microbiol.">
        <title>Desulfotomaculum ferrireducens sp. nov., a moderately thermophilic sulfate-reducing and dissimilatory Fe(III)-reducing bacterium isolated from compost.</title>
        <authorList>
            <person name="Yang G."/>
            <person name="Guo J."/>
            <person name="Zhuang L."/>
            <person name="Yuan Y."/>
            <person name="Zhou S."/>
        </authorList>
    </citation>
    <scope>NUCLEOTIDE SEQUENCE [LARGE SCALE GENOMIC DNA]</scope>
    <source>
        <strain evidence="2 3">GSS09</strain>
    </source>
</reference>
<dbReference type="AlphaFoldDB" id="A0A1S6J074"/>
<name>A0A1S6J074_9FIRM</name>
<feature type="signal peptide" evidence="1">
    <location>
        <begin position="1"/>
        <end position="21"/>
    </location>
</feature>
<proteinExistence type="predicted"/>
<evidence type="ECO:0000256" key="1">
    <source>
        <dbReference type="SAM" id="SignalP"/>
    </source>
</evidence>
<dbReference type="RefSeq" id="WP_169843570.1">
    <property type="nucleotide sequence ID" value="NZ_CP019698.1"/>
</dbReference>
<dbReference type="SUPFAM" id="SSF53850">
    <property type="entry name" value="Periplasmic binding protein-like II"/>
    <property type="match status" value="1"/>
</dbReference>
<dbReference type="KEGG" id="dfg:B0537_00060"/>
<evidence type="ECO:0000313" key="2">
    <source>
        <dbReference type="EMBL" id="AQS60431.1"/>
    </source>
</evidence>
<keyword evidence="3" id="KW-1185">Reference proteome</keyword>
<organism evidence="2 3">
    <name type="scientific">Desulforamulus ferrireducens</name>
    <dbReference type="NCBI Taxonomy" id="1833852"/>
    <lineage>
        <taxon>Bacteria</taxon>
        <taxon>Bacillati</taxon>
        <taxon>Bacillota</taxon>
        <taxon>Clostridia</taxon>
        <taxon>Eubacteriales</taxon>
        <taxon>Peptococcaceae</taxon>
        <taxon>Desulforamulus</taxon>
    </lineage>
</organism>
<evidence type="ECO:0000313" key="3">
    <source>
        <dbReference type="Proteomes" id="UP000189464"/>
    </source>
</evidence>
<feature type="chain" id="PRO_5038815921" evidence="1">
    <location>
        <begin position="22"/>
        <end position="323"/>
    </location>
</feature>
<sequence>MKKRTIALVAILAMLAFIVTGCGGSGGGDQEKPAAEKKFFNIATGGTAGVYYPLGGAIAEILNKNVEGANAKVQSTGASVANVNMLAKGEVQIAFIQNDIAYYAANGTEMFKDNKVENMRAVATIYPEIVQLVTLEKSGIKSVADLKGKRVAVGAAGSSVTANAQHVLEAAGLSFEDIDEQYLSFAEAANGLKDGNIDAAFVTAGVPTAAIQDIIAQHKVVVIPVTSEMADKMIEKYPFYTKVVIPADAYKQAQDVETVGVKAMLVVTDQMDEQTAYEITKAIFDNVEDLKTAHAVGQYISKESAKDGLSIPLHPGAEKFFNE</sequence>
<dbReference type="EMBL" id="CP019698">
    <property type="protein sequence ID" value="AQS60431.1"/>
    <property type="molecule type" value="Genomic_DNA"/>
</dbReference>
<dbReference type="Pfam" id="PF16868">
    <property type="entry name" value="NMT1_3"/>
    <property type="match status" value="1"/>
</dbReference>
<accession>A0A1S6J074</accession>
<dbReference type="Gene3D" id="3.40.190.10">
    <property type="entry name" value="Periplasmic binding protein-like II"/>
    <property type="match status" value="2"/>
</dbReference>